<feature type="region of interest" description="Disordered" evidence="1">
    <location>
        <begin position="50"/>
        <end position="75"/>
    </location>
</feature>
<evidence type="ECO:0000256" key="1">
    <source>
        <dbReference type="SAM" id="MobiDB-lite"/>
    </source>
</evidence>
<evidence type="ECO:0000313" key="3">
    <source>
        <dbReference type="Proteomes" id="UP000000689"/>
    </source>
</evidence>
<sequence length="208" mass="23630">MLRSNKNSNKSAAKAKRNSIFLDHNMLNLLDKKHQINNNQVTVPDIEVMKSQQSEKKSRQSSKPNSSTESRLKRSSIMLNANTVRDYQIAIRKFDTEVETPPERSDSDFSICSNKSSISSLFEEGVNIRDVLYEDLGSLDEISGEKDAAYLEATLHMTKQTSLFIISDVKDFDNKSLKTTLLHEITSIGEIDEQESRAKYSRTNLTFD</sequence>
<organism evidence="2 3">
    <name type="scientific">Naumovozyma dairenensis (strain ATCC 10597 / BCRC 20456 / CBS 421 / NBRC 0211 / NRRL Y-12639)</name>
    <name type="common">Saccharomyces dairenensis</name>
    <dbReference type="NCBI Taxonomy" id="1071378"/>
    <lineage>
        <taxon>Eukaryota</taxon>
        <taxon>Fungi</taxon>
        <taxon>Dikarya</taxon>
        <taxon>Ascomycota</taxon>
        <taxon>Saccharomycotina</taxon>
        <taxon>Saccharomycetes</taxon>
        <taxon>Saccharomycetales</taxon>
        <taxon>Saccharomycetaceae</taxon>
        <taxon>Naumovozyma</taxon>
    </lineage>
</organism>
<keyword evidence="3" id="KW-1185">Reference proteome</keyword>
<dbReference type="RefSeq" id="XP_003667956.1">
    <property type="nucleotide sequence ID" value="XM_003667908.1"/>
</dbReference>
<dbReference type="HOGENOM" id="CLU_1360742_0_0_1"/>
<proteinExistence type="predicted"/>
<evidence type="ECO:0000313" key="2">
    <source>
        <dbReference type="EMBL" id="CCD22713.1"/>
    </source>
</evidence>
<dbReference type="KEGG" id="ndi:NDAI_0A05580"/>
<dbReference type="EMBL" id="HE580267">
    <property type="protein sequence ID" value="CCD22713.1"/>
    <property type="molecule type" value="Genomic_DNA"/>
</dbReference>
<reference evidence="2 3" key="1">
    <citation type="journal article" date="2011" name="Proc. Natl. Acad. Sci. U.S.A.">
        <title>Evolutionary erosion of yeast sex chromosomes by mating-type switching accidents.</title>
        <authorList>
            <person name="Gordon J.L."/>
            <person name="Armisen D."/>
            <person name="Proux-Wera E."/>
            <person name="Oheigeartaigh S.S."/>
            <person name="Byrne K.P."/>
            <person name="Wolfe K.H."/>
        </authorList>
    </citation>
    <scope>NUCLEOTIDE SEQUENCE [LARGE SCALE GENOMIC DNA]</scope>
    <source>
        <strain evidence="3">ATCC 10597 / BCRC 20456 / CBS 421 / NBRC 0211 / NRRL Y-12639</strain>
    </source>
</reference>
<protein>
    <submittedName>
        <fullName evidence="2">Uncharacterized protein</fullName>
    </submittedName>
</protein>
<dbReference type="AlphaFoldDB" id="G0W4H5"/>
<gene>
    <name evidence="2" type="primary">NDAI0A05580</name>
    <name evidence="2" type="ordered locus">NDAI_0A05580</name>
</gene>
<dbReference type="GeneID" id="11494533"/>
<dbReference type="Proteomes" id="UP000000689">
    <property type="component" value="Chromosome 1"/>
</dbReference>
<accession>G0W4H5</accession>
<dbReference type="OMA" id="MDKTTDA"/>
<name>G0W4H5_NAUDC</name>